<keyword evidence="6 11" id="KW-0418">Kinase</keyword>
<keyword evidence="5" id="KW-0808">Transferase</keyword>
<keyword evidence="7" id="KW-0902">Two-component regulatory system</keyword>
<evidence type="ECO:0000256" key="3">
    <source>
        <dbReference type="ARBA" id="ARBA00012438"/>
    </source>
</evidence>
<evidence type="ECO:0000256" key="2">
    <source>
        <dbReference type="ARBA" id="ARBA00004370"/>
    </source>
</evidence>
<dbReference type="PRINTS" id="PR00344">
    <property type="entry name" value="BCTRLSENSOR"/>
</dbReference>
<protein>
    <recommendedName>
        <fullName evidence="3">histidine kinase</fullName>
        <ecNumber evidence="3">2.7.13.3</ecNumber>
    </recommendedName>
</protein>
<feature type="domain" description="Histidine kinase" evidence="9">
    <location>
        <begin position="151"/>
        <end position="369"/>
    </location>
</feature>
<dbReference type="Pfam" id="PF00512">
    <property type="entry name" value="HisKA"/>
    <property type="match status" value="1"/>
</dbReference>
<dbReference type="InterPro" id="IPR036097">
    <property type="entry name" value="HisK_dim/P_sf"/>
</dbReference>
<dbReference type="Pfam" id="PF02518">
    <property type="entry name" value="HATPase_c"/>
    <property type="match status" value="1"/>
</dbReference>
<dbReference type="AlphaFoldDB" id="A0A4R1Q3R1"/>
<evidence type="ECO:0000313" key="11">
    <source>
        <dbReference type="EMBL" id="TCL39455.1"/>
    </source>
</evidence>
<evidence type="ECO:0000259" key="10">
    <source>
        <dbReference type="PROSITE" id="PS50885"/>
    </source>
</evidence>
<comment type="caution">
    <text evidence="11">The sequence shown here is derived from an EMBL/GenBank/DDBJ whole genome shotgun (WGS) entry which is preliminary data.</text>
</comment>
<evidence type="ECO:0000256" key="8">
    <source>
        <dbReference type="SAM" id="Phobius"/>
    </source>
</evidence>
<dbReference type="Pfam" id="PF00672">
    <property type="entry name" value="HAMP"/>
    <property type="match status" value="1"/>
</dbReference>
<evidence type="ECO:0000256" key="5">
    <source>
        <dbReference type="ARBA" id="ARBA00022679"/>
    </source>
</evidence>
<dbReference type="InterPro" id="IPR005467">
    <property type="entry name" value="His_kinase_dom"/>
</dbReference>
<keyword evidence="12" id="KW-1185">Reference proteome</keyword>
<dbReference type="Proteomes" id="UP000295063">
    <property type="component" value="Unassembled WGS sequence"/>
</dbReference>
<dbReference type="SMART" id="SM00387">
    <property type="entry name" value="HATPase_c"/>
    <property type="match status" value="1"/>
</dbReference>
<dbReference type="SUPFAM" id="SSF47384">
    <property type="entry name" value="Homodimeric domain of signal transducing histidine kinase"/>
    <property type="match status" value="1"/>
</dbReference>
<evidence type="ECO:0000256" key="7">
    <source>
        <dbReference type="ARBA" id="ARBA00023012"/>
    </source>
</evidence>
<evidence type="ECO:0000256" key="4">
    <source>
        <dbReference type="ARBA" id="ARBA00022553"/>
    </source>
</evidence>
<keyword evidence="4" id="KW-0597">Phosphoprotein</keyword>
<dbReference type="EC" id="2.7.13.3" evidence="3"/>
<dbReference type="PANTHER" id="PTHR43547">
    <property type="entry name" value="TWO-COMPONENT HISTIDINE KINASE"/>
    <property type="match status" value="1"/>
</dbReference>
<evidence type="ECO:0000259" key="9">
    <source>
        <dbReference type="PROSITE" id="PS50109"/>
    </source>
</evidence>
<dbReference type="PANTHER" id="PTHR43547:SF2">
    <property type="entry name" value="HYBRID SIGNAL TRANSDUCTION HISTIDINE KINASE C"/>
    <property type="match status" value="1"/>
</dbReference>
<dbReference type="Gene3D" id="6.10.340.10">
    <property type="match status" value="1"/>
</dbReference>
<reference evidence="11 12" key="1">
    <citation type="submission" date="2019-03" db="EMBL/GenBank/DDBJ databases">
        <title>Genomic Encyclopedia of Type Strains, Phase IV (KMG-IV): sequencing the most valuable type-strain genomes for metagenomic binning, comparative biology and taxonomic classification.</title>
        <authorList>
            <person name="Goeker M."/>
        </authorList>
    </citation>
    <scope>NUCLEOTIDE SEQUENCE [LARGE SCALE GENOMIC DNA]</scope>
    <source>
        <strain evidence="11 12">DSM 15969</strain>
    </source>
</reference>
<feature type="domain" description="HAMP" evidence="10">
    <location>
        <begin position="91"/>
        <end position="143"/>
    </location>
</feature>
<keyword evidence="8" id="KW-0812">Transmembrane</keyword>
<dbReference type="GO" id="GO:0000155">
    <property type="term" value="F:phosphorelay sensor kinase activity"/>
    <property type="evidence" value="ECO:0007669"/>
    <property type="project" value="InterPro"/>
</dbReference>
<dbReference type="SMART" id="SM00388">
    <property type="entry name" value="HisKA"/>
    <property type="match status" value="1"/>
</dbReference>
<dbReference type="PROSITE" id="PS50885">
    <property type="entry name" value="HAMP"/>
    <property type="match status" value="1"/>
</dbReference>
<dbReference type="SUPFAM" id="SSF55874">
    <property type="entry name" value="ATPase domain of HSP90 chaperone/DNA topoisomerase II/histidine kinase"/>
    <property type="match status" value="1"/>
</dbReference>
<dbReference type="InterPro" id="IPR003660">
    <property type="entry name" value="HAMP_dom"/>
</dbReference>
<dbReference type="CDD" id="cd00082">
    <property type="entry name" value="HisKA"/>
    <property type="match status" value="1"/>
</dbReference>
<comment type="catalytic activity">
    <reaction evidence="1">
        <text>ATP + protein L-histidine = ADP + protein N-phospho-L-histidine.</text>
        <dbReference type="EC" id="2.7.13.3"/>
    </reaction>
</comment>
<dbReference type="FunFam" id="3.30.565.10:FF:000006">
    <property type="entry name" value="Sensor histidine kinase WalK"/>
    <property type="match status" value="1"/>
</dbReference>
<keyword evidence="8" id="KW-0472">Membrane</keyword>
<dbReference type="SUPFAM" id="SSF158472">
    <property type="entry name" value="HAMP domain-like"/>
    <property type="match status" value="1"/>
</dbReference>
<dbReference type="Gene3D" id="3.30.565.10">
    <property type="entry name" value="Histidine kinase-like ATPase, C-terminal domain"/>
    <property type="match status" value="1"/>
</dbReference>
<proteinExistence type="predicted"/>
<comment type="subcellular location">
    <subcellularLocation>
        <location evidence="2">Membrane</location>
    </subcellularLocation>
</comment>
<dbReference type="InterPro" id="IPR004358">
    <property type="entry name" value="Sig_transdc_His_kin-like_C"/>
</dbReference>
<dbReference type="PROSITE" id="PS50109">
    <property type="entry name" value="HIS_KIN"/>
    <property type="match status" value="1"/>
</dbReference>
<accession>A0A4R1Q3R1</accession>
<dbReference type="GO" id="GO:0016020">
    <property type="term" value="C:membrane"/>
    <property type="evidence" value="ECO:0007669"/>
    <property type="project" value="UniProtKB-SubCell"/>
</dbReference>
<dbReference type="Gene3D" id="1.10.287.130">
    <property type="match status" value="1"/>
</dbReference>
<dbReference type="InterPro" id="IPR003594">
    <property type="entry name" value="HATPase_dom"/>
</dbReference>
<dbReference type="EMBL" id="SLUI01000002">
    <property type="protein sequence ID" value="TCL39455.1"/>
    <property type="molecule type" value="Genomic_DNA"/>
</dbReference>
<feature type="transmembrane region" description="Helical" evidence="8">
    <location>
        <begin position="71"/>
        <end position="90"/>
    </location>
</feature>
<name>A0A4R1Q3R1_9FIRM</name>
<dbReference type="SMART" id="SM00304">
    <property type="entry name" value="HAMP"/>
    <property type="match status" value="1"/>
</dbReference>
<dbReference type="InterPro" id="IPR003661">
    <property type="entry name" value="HisK_dim/P_dom"/>
</dbReference>
<organism evidence="11 12">
    <name type="scientific">Anaerospora hongkongensis</name>
    <dbReference type="NCBI Taxonomy" id="244830"/>
    <lineage>
        <taxon>Bacteria</taxon>
        <taxon>Bacillati</taxon>
        <taxon>Bacillota</taxon>
        <taxon>Negativicutes</taxon>
        <taxon>Selenomonadales</taxon>
        <taxon>Sporomusaceae</taxon>
        <taxon>Anaerospora</taxon>
    </lineage>
</organism>
<gene>
    <name evidence="11" type="ORF">EV210_102371</name>
</gene>
<evidence type="ECO:0000313" key="12">
    <source>
        <dbReference type="Proteomes" id="UP000295063"/>
    </source>
</evidence>
<dbReference type="CDD" id="cd06225">
    <property type="entry name" value="HAMP"/>
    <property type="match status" value="1"/>
</dbReference>
<dbReference type="InterPro" id="IPR036890">
    <property type="entry name" value="HATPase_C_sf"/>
</dbReference>
<evidence type="ECO:0000256" key="1">
    <source>
        <dbReference type="ARBA" id="ARBA00000085"/>
    </source>
</evidence>
<evidence type="ECO:0000256" key="6">
    <source>
        <dbReference type="ARBA" id="ARBA00022777"/>
    </source>
</evidence>
<sequence>MFLSILLTVLLLVYLAEYQMMVHFTNYVAGQQTEGTSGEYMMKSMHGNGQAMAAMMGLPEQVFLESIHRSLYWVGGAMLLAGLLASYLFAQTITVRLRQLNTAVDMIGSGTYGQQVLVESEDEVGRLAKAFNRMSRSLEENIQLRKRLLADIAHELRTPLAIIQGNLEGMIDGVVEKSDEQLRSLHEETVYLNRLIKDLRDLSLAEAGQLKLEKTSTDINTVIVRAIQLLKPLADEKKIDLIMNLQTIPPVVVDVSRINQVLNNLLTNALRYTPGTGTITITSDVVNRRNHSWVEVAVADTGIGICEADLPFIFHHFYRSDKSRDKKSGGSGIGLAIVKQLIETHGGMVEADSSPGEGTVFRLFLPVNDE</sequence>
<keyword evidence="8" id="KW-1133">Transmembrane helix</keyword>